<dbReference type="InterPro" id="IPR036736">
    <property type="entry name" value="ACP-like_sf"/>
</dbReference>
<dbReference type="SUPFAM" id="SSF47336">
    <property type="entry name" value="ACP-like"/>
    <property type="match status" value="4"/>
</dbReference>
<evidence type="ECO:0000313" key="5">
    <source>
        <dbReference type="EMBL" id="GAA3955990.1"/>
    </source>
</evidence>
<dbReference type="PANTHER" id="PTHR45527">
    <property type="entry name" value="NONRIBOSOMAL PEPTIDE SYNTHETASE"/>
    <property type="match status" value="1"/>
</dbReference>
<gene>
    <name evidence="5" type="ORF">GCM10022231_13440</name>
</gene>
<feature type="domain" description="Carrier" evidence="4">
    <location>
        <begin position="3105"/>
        <end position="3180"/>
    </location>
</feature>
<dbReference type="CDD" id="cd05930">
    <property type="entry name" value="A_NRPS"/>
    <property type="match status" value="1"/>
</dbReference>
<dbReference type="InterPro" id="IPR001242">
    <property type="entry name" value="Condensation_dom"/>
</dbReference>
<dbReference type="InterPro" id="IPR001031">
    <property type="entry name" value="Thioesterase"/>
</dbReference>
<dbReference type="InterPro" id="IPR006162">
    <property type="entry name" value="Ppantetheine_attach_site"/>
</dbReference>
<dbReference type="Gene3D" id="2.30.38.10">
    <property type="entry name" value="Luciferase, Domain 3"/>
    <property type="match status" value="1"/>
</dbReference>
<dbReference type="InterPro" id="IPR009081">
    <property type="entry name" value="PP-bd_ACP"/>
</dbReference>
<dbReference type="SUPFAM" id="SSF56801">
    <property type="entry name" value="Acetyl-CoA synthetase-like"/>
    <property type="match status" value="4"/>
</dbReference>
<dbReference type="InterPro" id="IPR029058">
    <property type="entry name" value="AB_hydrolase_fold"/>
</dbReference>
<dbReference type="SUPFAM" id="SSF52777">
    <property type="entry name" value="CoA-dependent acyltransferases"/>
    <property type="match status" value="8"/>
</dbReference>
<dbReference type="Pfam" id="PF00550">
    <property type="entry name" value="PP-binding"/>
    <property type="match status" value="4"/>
</dbReference>
<dbReference type="PROSITE" id="PS50075">
    <property type="entry name" value="CARRIER"/>
    <property type="match status" value="4"/>
</dbReference>
<dbReference type="Pfam" id="PF13193">
    <property type="entry name" value="AMP-binding_C"/>
    <property type="match status" value="3"/>
</dbReference>
<evidence type="ECO:0000256" key="2">
    <source>
        <dbReference type="ARBA" id="ARBA00022450"/>
    </source>
</evidence>
<name>A0ABP7NXC5_9ACTN</name>
<dbReference type="InterPro" id="IPR025110">
    <property type="entry name" value="AMP-bd_C"/>
</dbReference>
<dbReference type="InterPro" id="IPR001969">
    <property type="entry name" value="Aspartic_peptidase_AS"/>
</dbReference>
<dbReference type="Gene3D" id="3.30.300.30">
    <property type="match status" value="4"/>
</dbReference>
<dbReference type="RefSeq" id="WP_344781916.1">
    <property type="nucleotide sequence ID" value="NZ_BAAAZW010000003.1"/>
</dbReference>
<dbReference type="Gene3D" id="3.40.50.980">
    <property type="match status" value="2"/>
</dbReference>
<dbReference type="InterPro" id="IPR045851">
    <property type="entry name" value="AMP-bd_C_sf"/>
</dbReference>
<dbReference type="Gene3D" id="1.10.1200.10">
    <property type="entry name" value="ACP-like"/>
    <property type="match status" value="3"/>
</dbReference>
<dbReference type="Pfam" id="PF00975">
    <property type="entry name" value="Thioesterase"/>
    <property type="match status" value="1"/>
</dbReference>
<dbReference type="NCBIfam" id="TIGR01733">
    <property type="entry name" value="AA-adenyl-dom"/>
    <property type="match status" value="4"/>
</dbReference>
<keyword evidence="2" id="KW-0596">Phosphopantetheine</keyword>
<comment type="caution">
    <text evidence="5">The sequence shown here is derived from an EMBL/GenBank/DDBJ whole genome shotgun (WGS) entry which is preliminary data.</text>
</comment>
<dbReference type="SMART" id="SM00823">
    <property type="entry name" value="PKS_PP"/>
    <property type="match status" value="4"/>
</dbReference>
<dbReference type="PROSITE" id="PS00012">
    <property type="entry name" value="PHOSPHOPANTETHEINE"/>
    <property type="match status" value="2"/>
</dbReference>
<protein>
    <recommendedName>
        <fullName evidence="4">Carrier domain-containing protein</fullName>
    </recommendedName>
</protein>
<dbReference type="InterPro" id="IPR000873">
    <property type="entry name" value="AMP-dep_synth/lig_dom"/>
</dbReference>
<organism evidence="5 6">
    <name type="scientific">Gordonia caeni</name>
    <dbReference type="NCBI Taxonomy" id="1007097"/>
    <lineage>
        <taxon>Bacteria</taxon>
        <taxon>Bacillati</taxon>
        <taxon>Actinomycetota</taxon>
        <taxon>Actinomycetes</taxon>
        <taxon>Mycobacteriales</taxon>
        <taxon>Gordoniaceae</taxon>
        <taxon>Gordonia</taxon>
    </lineage>
</organism>
<dbReference type="InterPro" id="IPR042099">
    <property type="entry name" value="ANL_N_sf"/>
</dbReference>
<dbReference type="InterPro" id="IPR020845">
    <property type="entry name" value="AMP-binding_CS"/>
</dbReference>
<dbReference type="PANTHER" id="PTHR45527:SF1">
    <property type="entry name" value="FATTY ACID SYNTHASE"/>
    <property type="match status" value="1"/>
</dbReference>
<dbReference type="NCBIfam" id="NF003417">
    <property type="entry name" value="PRK04813.1"/>
    <property type="match status" value="4"/>
</dbReference>
<dbReference type="PROSITE" id="PS00455">
    <property type="entry name" value="AMP_BINDING"/>
    <property type="match status" value="4"/>
</dbReference>
<dbReference type="EMBL" id="BAAAZW010000003">
    <property type="protein sequence ID" value="GAA3955990.1"/>
    <property type="molecule type" value="Genomic_DNA"/>
</dbReference>
<keyword evidence="6" id="KW-1185">Reference proteome</keyword>
<accession>A0ABP7NXC5</accession>
<dbReference type="Pfam" id="PF00668">
    <property type="entry name" value="Condensation"/>
    <property type="match status" value="4"/>
</dbReference>
<dbReference type="Pfam" id="PF00501">
    <property type="entry name" value="AMP-binding"/>
    <property type="match status" value="4"/>
</dbReference>
<dbReference type="SUPFAM" id="SSF53474">
    <property type="entry name" value="alpha/beta-Hydrolases"/>
    <property type="match status" value="1"/>
</dbReference>
<dbReference type="Gene3D" id="3.30.559.10">
    <property type="entry name" value="Chloramphenicol acetyltransferase-like domain"/>
    <property type="match status" value="4"/>
</dbReference>
<dbReference type="InterPro" id="IPR010071">
    <property type="entry name" value="AA_adenyl_dom"/>
</dbReference>
<dbReference type="Proteomes" id="UP001418444">
    <property type="component" value="Unassembled WGS sequence"/>
</dbReference>
<feature type="domain" description="Carrier" evidence="4">
    <location>
        <begin position="2038"/>
        <end position="2115"/>
    </location>
</feature>
<dbReference type="Gene3D" id="3.30.559.30">
    <property type="entry name" value="Nonribosomal peptide synthetase, condensation domain"/>
    <property type="match status" value="4"/>
</dbReference>
<feature type="domain" description="Carrier" evidence="4">
    <location>
        <begin position="4170"/>
        <end position="4244"/>
    </location>
</feature>
<dbReference type="PROSITE" id="PS00141">
    <property type="entry name" value="ASP_PROTEASE"/>
    <property type="match status" value="1"/>
</dbReference>
<evidence type="ECO:0000256" key="3">
    <source>
        <dbReference type="ARBA" id="ARBA00022553"/>
    </source>
</evidence>
<evidence type="ECO:0000256" key="1">
    <source>
        <dbReference type="ARBA" id="ARBA00001957"/>
    </source>
</evidence>
<keyword evidence="3" id="KW-0597">Phosphoprotein</keyword>
<evidence type="ECO:0000259" key="4">
    <source>
        <dbReference type="PROSITE" id="PS50075"/>
    </source>
</evidence>
<comment type="cofactor">
    <cofactor evidence="1">
        <name>pantetheine 4'-phosphate</name>
        <dbReference type="ChEBI" id="CHEBI:47942"/>
    </cofactor>
</comment>
<feature type="domain" description="Carrier" evidence="4">
    <location>
        <begin position="977"/>
        <end position="1052"/>
    </location>
</feature>
<dbReference type="InterPro" id="IPR020806">
    <property type="entry name" value="PKS_PP-bd"/>
</dbReference>
<sequence>MSTLDLTDRIDVPGALPLTAAQRGIYYAQQIDPDVPMSVAAYVEFHGDVDAARLDRAVAETTVESESGLLRLVEQDDDEPATFVDTDRTISLRRRDFSAHPDPRAAALAWIDQHRSQGTDLFADDLLQTYLLTLGPEHSIWYCWGHHLSFDGYAAMYMMLRVAQRYTAAGGSPLPDADVASMAQISEIDAAYRSSDRFGADRDHWAHRLGEEPADLPATSFSTRAEAAAPLATVVSAALDEQLVARVRELAGELDVRPASVITAAVALYLARWNDADEAMVSLPVAVRDTDLLRTSAGLTSNVVPILSGLVDGDASSGGARRIGDYIRAVNSEIKEAVRHQRFRHEDITADVLGQSGGRRGFFGPMVNVMLFFSHIDFGDLRGELSILSTGPVEDSSVNVYDTMFGGMRLDLEANPHIYDHDQVRTHHARLVDFLTRFVDASVDGPVGAVTLPTSAECRRLEVQSAGPRADYGDAGLAELLSAARHRFGDRAALIDPEGSTMSYAQLHDRARAAARALGERGIGAESVVGVLLPRGLDQQVALHAVVHAGAVFLPLAVDEPADRRRHILETADPDLVIIAEGAEPVPGVATATLADLHTPGPMSLPEVHPDNGSYLLFTSGSTGRPKGVLVSGRALVNRLHWMQEAYHLTPEDRVLHKTPATFDVSVWEYFWPLLTGAGIVVAAPDGHRDPWYLRRVIADHRVTALHFVPSMLAAFSEALPADDEVRTALRSLRLIFTSGEALTPGVVAATAARSSAPIHNLYGPTEAAIDVTAHDHCAGDADVIPIGAPVANTAAHVLDRRLRPLPTGAVGELYLAGVQLARGYHRAPGLTADRFVASPFAAGERLYRTGDLVRRRPGGELEYLGRSDSQVKIRGQRVELGEIEAALAALDGVRAAAVVARDDLLAEPVLIGYASAPADSGRDLRAELAATLPAHMIPAEVVVRDVLPTSANGKLDRRALPEPGLSGGTRQAGFVAPQGGLEQLVHRTLCAVLGRTEVSMSDNLFDLGGTSLSATRIAARVSAATGVSLGLRAVFDADDVAAIAAAARRLGAGEAEVAVERPVPRAVVDGPIALSPAQHRLWLAARLRPESAADYNIPFSVRLIGKLDAPALVAALNDVVGRHEPLRTTVDDRDGTGYQHVHPAHGRLIDVGVHGPDDAVGSARDFAATPFDLAVDLPIRARIVARGDDDHTLTVVIHHLAADGWSLGPLAADLAAAYRARRAGHAPDWPALPVSYRQAGADQLQWLADPDSSAAAQLDFWAQTLAGAPAGTELPYDRPPGGDGGRSGAVVSTSIDRTTADALAALAEREHVTVFMVLHAAVAALLRTMSSTDDVVVGTPVSGRGADELDPLVGMFVNTLALRTRVAKSSSFADLLGHVRETDLAAFDNSGVPFDRVVAELNPPRSSSGQPFFDVTVAHEDAQRIELDFAGLSATAAKLEIGAAKFDLEFTFAGRTGTDRDARQLDLFLNYATELFDAETAAALAARCARLLQTVAADPDRLLGDISLLDATERLELVPAVGGGARPVEHLCRLLSAAVAAEPHGAAVVDAADGRALTYTELDESSTQLARLLIDAGAAPETYVAVSLPRGIDWVIALWAVAKSGAAWVPVDPGYPADRISFMLDDSGAAILLTDQASVAGLPAAESATTLVLDDEDTARAWSAASRAPLTDADRRLPLDVDQPAYLIYTSGTTGRPKGVVVGHRGLADFAAEQVARLDLTPHSRTLHLASPSFDASVLEVIMAVGAAATMHVAPAGIVGGRELAELMTQAQISHAFLTPALLTTMEPDQFPALRTLVIGGEAPNAEAVRRWAVGRRLINAYGPTEATVVATMSPPLGAGADLTIGRPIRGVCALVLDERLAPVAPGVVGELYLSGPHLARGYHGVLALTSSRFVANPYGEPGERMYRTGDLVRWRADHTLEFRGRADDQIKIRGHRIELGEIDAALVADPSVRDAVTVVHGAADLARLVAYVTTPNSHPLDDAALQRLRDRLSGRLPRHMIPSSIVGLDALPTTPIGKIDVRALPAPEASGTAHVPPAGDTERAVADEVADLLALDRGTIGRDDDFFELGGDSLLATRLAGALEHRFGTALSVRSVFDDARIAAIARLIDAIDHAAPGDPAAAPVPLRHDPGAAPEPGAAQQQLWFLNRLTGDEDAGAYHITFGLDLAGDLDTGVLMDAIGYAVDRHEPLRTSYPERDGRPTLAVHSGALPGAGDRPAVVAVDEWEDAARTFASAPFDLTVDPPIRVALHRIDTGDEGGTHHRLTVVIHHIAADGASMAPLARDIAGAYADLRAGRAPHRPPLPVTYRDYLQWQQENLDRPEPESATTRREHLTHWWRERLDGIGHAAILTPDLDDDEAAGRSAEVEVPFGPALRAALRSTADAASTTEFMAVHAVLAATLHRLHGDPAVHVGTGVSDLVIGTPVAGRPDPRLADLVGMFVNTVPLRTGVDGRQRFDDLLRSVHAHDLEALAHAELPFEDIVAATAPPRTGRPPIFGVVLTVEDSATPAALDVDGASVQLLAVQTGGTRFDLEVRIRDGVARFIYDAGRYSRARMTDLARRFAALAQAIADDPGRPIGDYPLVDDQPAGAAGGAAVAAEAAAPPRHLADLIDDAVAARPEAIAMCDAAAELTYAEAGRRADRWAAQLRRRGMGGDDVVAVAVERSIDSVLAVWAVAKAGAAALPIDTRHPPQRIRHMLDDSGARLGITTTNLPAEAAGDVVWVTPDDLSAAPEPLPTESLPEPPARHLDGCAYLVYTSGTTGPPKAVAVTHRGLAPFAAEQTRRYGVDAQSRTLHFASPSFDAAMLELLLAIDAAATMVIAPPSIYGGDELTEFLADQQVTHAFVTPAALAAAAPRELPVLVCLGVGGESFGRELVTRWGAGRRFVNCYGPTETTIVATMADLRPGDPITIGAPVDGAGALVLDSRLRPLPPHAPGDLYLTGPGLARGYFGRSAQTATRFVADPARPGARMYRTGDLASASTDGVLTYHGRSDRQVKVRGFRIELDEIDSLLAAHPDVAVAVTTVAGDGDTARLVAYVTAAGRTPPDEAALLAALAQRLPRPAVPSSLTVLDTIPTTVNGKIDHAALPAPRQPAAAPERTPGTPAEQLVADLVADALGLPTGSIGADDDFFALGGTSLQATGLVSRINSVHRGEPIRVRAVFDHPSVGALAALLDVDGPGAAVAADAPADPGRPAQFPLAPMQRRLWALHRADPDSVEYAMPFVLRLHGVLHADVLRAALADVAARHSALRTVYADLPDGPIGTIIDSGAAPELPVVRDRSPEEIAAELTGRPFDLTREPPLRAALVLDDERSAALVLVLHHIAVDGASLPIVVGDLIEAYRTRVGGGGVASAEAAVPDYRDYALAQNRTAGGESLDYWASVLSGAPAESSVPADPAQAGASGGGTVTLPVEPDLRVALAEFAREHSTSAFSVLHASLILLLHRLGAGEDLVIGTPVDTRGTAAGDYRGAVGMFVNTVALRTAVRPADSVQALIDAVRTGDLDAWDRIDAPFDDVVSAVNPPRLPGRSPLFQVALSVHEFGDGLAGVRLPVTDHLQCEVIDVPSPAAKFDLQFTATGISAHHADEAALSVAFARNRYSEPQARELGIRLLRTLRAMLADPQRVVGDLPITGPLEVAALSPVRGRPAAAPRTYAELLDAAAARNPEGIAVTSERPDGATVTLTYRELAERADRLARLLLAEGAADTPEAAVAVALPRSIDAVIAIWAIVRTGAAYVPVDPTYPADRIAHMLADSGASLVVTSTAAAPNLPGTARPLLLDEPAVSRRLAGLPGTALTDEELPRRIDVDQLAYVIYTSGSTGAPKGVLVPHRGLAAVYDELADAMAPGPDSRVLHFASPSFDASVLEFLLAAAGGSTLVIAPTDVYGGADLAGFLQRRGVTHAFITPAAVASMAPEDVISLTTLAVGGEAVTGDLVRTWAPGRTLLNVYGPTETTVITTESGALRPDGPVTIGRPGNGVSALVLDSRLHPVPSGVAGELYLLGGQLTRGYHRRPELTAARYVAAPSILGPDFEGQRMYRTGDVVRWTHDEQLEYVGRADDQIQVRGFRVELGEIDDVLSSAPGVRAAVTVADASPGSTVLHSYLTLTDPAGEFDPTAARRWAARTLPRHMVPATITVLDSLPLTPVGKVDRKALGTPAAAAPASRTSASTAGADALTRRVVAVYSEVLGIDQVSPDDDFFDVGGNSLLGTTVVTRLREDGHQISVADLFAAPSAAELAATLAPASAGQRTHDGVHPALAPLLTLRRGAPGSELAPLFVVHPALGLSWSFTTLLGHVHDGRAVYGLQNPALSGAAPAAGIGELAADYVRRIREVAPHGPYRLLGWSLGGLIAQEAAVILQRAGETVERLILLDSYVLAGRPELARPESLRDLLGEFGVDASQVPEEPDPDTVAELLRAHGGPLADLSADQLGAVEAAFTSAAPLAAQWLPRVFVGGAQFVTATAGGPQVAARDTWAGRFTGELSDVRVDCPHAQMLLPENVAHYGHVVEGRPVTIWRSARRGTTHRKESQ</sequence>
<dbReference type="Gene3D" id="3.40.50.12780">
    <property type="entry name" value="N-terminal domain of ligase-like"/>
    <property type="match status" value="3"/>
</dbReference>
<reference evidence="6" key="1">
    <citation type="journal article" date="2019" name="Int. J. Syst. Evol. Microbiol.">
        <title>The Global Catalogue of Microorganisms (GCM) 10K type strain sequencing project: providing services to taxonomists for standard genome sequencing and annotation.</title>
        <authorList>
            <consortium name="The Broad Institute Genomics Platform"/>
            <consortium name="The Broad Institute Genome Sequencing Center for Infectious Disease"/>
            <person name="Wu L."/>
            <person name="Ma J."/>
        </authorList>
    </citation>
    <scope>NUCLEOTIDE SEQUENCE [LARGE SCALE GENOMIC DNA]</scope>
    <source>
        <strain evidence="6">JCM 16923</strain>
    </source>
</reference>
<dbReference type="InterPro" id="IPR023213">
    <property type="entry name" value="CAT-like_dom_sf"/>
</dbReference>
<proteinExistence type="predicted"/>
<evidence type="ECO:0000313" key="6">
    <source>
        <dbReference type="Proteomes" id="UP001418444"/>
    </source>
</evidence>
<dbReference type="Gene3D" id="3.40.50.1820">
    <property type="entry name" value="alpha/beta hydrolase"/>
    <property type="match status" value="1"/>
</dbReference>